<evidence type="ECO:0000313" key="2">
    <source>
        <dbReference type="EMBL" id="CAG8531241.1"/>
    </source>
</evidence>
<name>A0A9N9AJI8_FUNMO</name>
<organism evidence="2 3">
    <name type="scientific">Funneliformis mosseae</name>
    <name type="common">Endomycorrhizal fungus</name>
    <name type="synonym">Glomus mosseae</name>
    <dbReference type="NCBI Taxonomy" id="27381"/>
    <lineage>
        <taxon>Eukaryota</taxon>
        <taxon>Fungi</taxon>
        <taxon>Fungi incertae sedis</taxon>
        <taxon>Mucoromycota</taxon>
        <taxon>Glomeromycotina</taxon>
        <taxon>Glomeromycetes</taxon>
        <taxon>Glomerales</taxon>
        <taxon>Glomeraceae</taxon>
        <taxon>Funneliformis</taxon>
    </lineage>
</organism>
<sequence>MPPLSKAKRAAKQCARKKGGEFTLRTDNEILEEMPHELEGSGGNSEGGMLNKPNDGNEKELLNIPGGEVEEIK</sequence>
<proteinExistence type="predicted"/>
<evidence type="ECO:0000256" key="1">
    <source>
        <dbReference type="SAM" id="MobiDB-lite"/>
    </source>
</evidence>
<evidence type="ECO:0000313" key="3">
    <source>
        <dbReference type="Proteomes" id="UP000789375"/>
    </source>
</evidence>
<dbReference type="EMBL" id="CAJVPP010001056">
    <property type="protein sequence ID" value="CAG8531241.1"/>
    <property type="molecule type" value="Genomic_DNA"/>
</dbReference>
<keyword evidence="3" id="KW-1185">Reference proteome</keyword>
<feature type="compositionally biased region" description="Basic residues" evidence="1">
    <location>
        <begin position="1"/>
        <end position="17"/>
    </location>
</feature>
<dbReference type="Proteomes" id="UP000789375">
    <property type="component" value="Unassembled WGS sequence"/>
</dbReference>
<feature type="region of interest" description="Disordered" evidence="1">
    <location>
        <begin position="1"/>
        <end position="21"/>
    </location>
</feature>
<comment type="caution">
    <text evidence="2">The sequence shown here is derived from an EMBL/GenBank/DDBJ whole genome shotgun (WGS) entry which is preliminary data.</text>
</comment>
<accession>A0A9N9AJI8</accession>
<gene>
    <name evidence="2" type="ORF">FMOSSE_LOCUS5520</name>
</gene>
<feature type="region of interest" description="Disordered" evidence="1">
    <location>
        <begin position="37"/>
        <end position="73"/>
    </location>
</feature>
<protein>
    <submittedName>
        <fullName evidence="2">6912_t:CDS:1</fullName>
    </submittedName>
</protein>
<reference evidence="2" key="1">
    <citation type="submission" date="2021-06" db="EMBL/GenBank/DDBJ databases">
        <authorList>
            <person name="Kallberg Y."/>
            <person name="Tangrot J."/>
            <person name="Rosling A."/>
        </authorList>
    </citation>
    <scope>NUCLEOTIDE SEQUENCE</scope>
    <source>
        <strain evidence="2">87-6 pot B 2015</strain>
    </source>
</reference>
<dbReference type="AlphaFoldDB" id="A0A9N9AJI8"/>